<evidence type="ECO:0008006" key="3">
    <source>
        <dbReference type="Google" id="ProtNLM"/>
    </source>
</evidence>
<protein>
    <recommendedName>
        <fullName evidence="3">Retrotransposon gag domain-containing protein</fullName>
    </recommendedName>
</protein>
<reference evidence="1 2" key="1">
    <citation type="journal article" date="2012" name="Eukaryot. Cell">
        <title>Draft genome sequence of CBS 2479, the standard type strain of Trichosporon asahii.</title>
        <authorList>
            <person name="Yang R.Y."/>
            <person name="Li H.T."/>
            <person name="Zhu H."/>
            <person name="Zhou G.P."/>
            <person name="Wang M."/>
            <person name="Wang L."/>
        </authorList>
    </citation>
    <scope>NUCLEOTIDE SEQUENCE [LARGE SCALE GENOMIC DNA]</scope>
    <source>
        <strain evidence="2">ATCC 90039 / CBS 2479 / JCM 2466 / KCTC 7840 / NCYC 2677 / UAMH 7654</strain>
    </source>
</reference>
<name>J6F533_TRIAS</name>
<dbReference type="EMBL" id="ALBS01000110">
    <property type="protein sequence ID" value="EJT50392.1"/>
    <property type="molecule type" value="Genomic_DNA"/>
</dbReference>
<accession>J6F533</accession>
<dbReference type="KEGG" id="tasa:A1Q1_00324"/>
<evidence type="ECO:0000313" key="2">
    <source>
        <dbReference type="Proteomes" id="UP000002748"/>
    </source>
</evidence>
<dbReference type="Proteomes" id="UP000002748">
    <property type="component" value="Unassembled WGS sequence"/>
</dbReference>
<dbReference type="AlphaFoldDB" id="J6F533"/>
<comment type="caution">
    <text evidence="1">The sequence shown here is derived from an EMBL/GenBank/DDBJ whole genome shotgun (WGS) entry which is preliminary data.</text>
</comment>
<dbReference type="VEuPathDB" id="FungiDB:A1Q1_00324"/>
<sequence length="216" mass="24525">MPHSQSLTLPSPLSLPPAELFSGDASYPVEQFLAILDATWPLLPLPADEPRLSAAKIAYLAQHLRGRARLWFAEHLHHRASGMHGAHTYAQLRAHLLQVFGSELPLRAPRRASTMGPEEKEGEQENRQRIVDRMRAEQIFARLVQKGTVQDYAHEYEEKSGNCGHRIDLDDEFECLWFAHGLRPAICDEVLRVFQPGMKFKDVVGEAQRAENELKM</sequence>
<evidence type="ECO:0000313" key="1">
    <source>
        <dbReference type="EMBL" id="EJT50392.1"/>
    </source>
</evidence>
<dbReference type="GeneID" id="25983838"/>
<organism evidence="1 2">
    <name type="scientific">Trichosporon asahii var. asahii (strain ATCC 90039 / CBS 2479 / JCM 2466 / KCTC 7840 / NBRC 103889/ NCYC 2677 / UAMH 7654)</name>
    <name type="common">Yeast</name>
    <dbReference type="NCBI Taxonomy" id="1186058"/>
    <lineage>
        <taxon>Eukaryota</taxon>
        <taxon>Fungi</taxon>
        <taxon>Dikarya</taxon>
        <taxon>Basidiomycota</taxon>
        <taxon>Agaricomycotina</taxon>
        <taxon>Tremellomycetes</taxon>
        <taxon>Trichosporonales</taxon>
        <taxon>Trichosporonaceae</taxon>
        <taxon>Trichosporon</taxon>
    </lineage>
</organism>
<gene>
    <name evidence="1" type="ORF">A1Q1_00324</name>
</gene>
<proteinExistence type="predicted"/>
<dbReference type="RefSeq" id="XP_014181448.1">
    <property type="nucleotide sequence ID" value="XM_014325973.1"/>
</dbReference>
<dbReference type="HOGENOM" id="CLU_1278429_0_0_1"/>